<dbReference type="InterPro" id="IPR036388">
    <property type="entry name" value="WH-like_DNA-bd_sf"/>
</dbReference>
<dbReference type="SUPFAM" id="SSF52047">
    <property type="entry name" value="RNI-like"/>
    <property type="match status" value="1"/>
</dbReference>
<dbReference type="EMBL" id="JRKL02001069">
    <property type="protein sequence ID" value="KAF3966250.1"/>
    <property type="molecule type" value="Genomic_DNA"/>
</dbReference>
<feature type="region of interest" description="Disordered" evidence="3">
    <location>
        <begin position="1800"/>
        <end position="1819"/>
    </location>
</feature>
<dbReference type="InterPro" id="IPR057135">
    <property type="entry name" value="At4g27190-like_LRR"/>
</dbReference>
<organism evidence="5 6">
    <name type="scientific">Castanea mollissima</name>
    <name type="common">Chinese chestnut</name>
    <dbReference type="NCBI Taxonomy" id="60419"/>
    <lineage>
        <taxon>Eukaryota</taxon>
        <taxon>Viridiplantae</taxon>
        <taxon>Streptophyta</taxon>
        <taxon>Embryophyta</taxon>
        <taxon>Tracheophyta</taxon>
        <taxon>Spermatophyta</taxon>
        <taxon>Magnoliopsida</taxon>
        <taxon>eudicotyledons</taxon>
        <taxon>Gunneridae</taxon>
        <taxon>Pentapetalae</taxon>
        <taxon>rosids</taxon>
        <taxon>fabids</taxon>
        <taxon>Fagales</taxon>
        <taxon>Fagaceae</taxon>
        <taxon>Castanea</taxon>
    </lineage>
</organism>
<keyword evidence="6" id="KW-1185">Reference proteome</keyword>
<feature type="domain" description="Disease resistance protein At4g27190-like leucine-rich repeats" evidence="4">
    <location>
        <begin position="1638"/>
        <end position="1739"/>
    </location>
</feature>
<dbReference type="Gene3D" id="3.80.10.10">
    <property type="entry name" value="Ribonuclease Inhibitor"/>
    <property type="match status" value="8"/>
</dbReference>
<dbReference type="Proteomes" id="UP000737018">
    <property type="component" value="Unassembled WGS sequence"/>
</dbReference>
<sequence length="1819" mass="210309">MANPTQIKGMHEKVYSSIKFSYKFLSKEAQSLFLFCSSFEEDEVIEIDLLWRYLVGLDFFEDVYKMEDVRNRVHTLVESLKVSCLLLEGYRSGTFKMHDVIRDVAIYIADKEKEMLTIRSSEDSEKMSNMRKLKDSFGIALFQAKFSELPKRLECPRINFIILGDKENSLRIPNHFFEGAKELKVLVLMRVSLPLPSSLSFLQNLQTLALLNCESEDIALIGELKNLKALVLVDSKIKQLPMGIRQLTQLQLLDLRRCSELEAIPSNVLSNLKKLEEIHMNRSFNQWQVDGEITEKSNARISELDHLSQLTTLCIHIPNPKILPKALLFGKLVRYEILIGPEWYWNWDRDSNVEFEISRTLKIDLDRRFQEDDGIKILLKTCDYLNLAPGKGIKKILYEVNKEGFPRLKHLYVQNSVEIQYIIDSIGFQCVAFPVLELLSLVNMINLEKICHNQLAMGSFHNLRKLEIRNCDNLIFVFSSTLLGCFSQLEEIEIEDCKVMSTIVAEERKHGIQVNDDIIMDTIGFTQLRSLTLKRLPNLLGFCSNVDSQPLFNKKVAFSNLENLHIDAIYKLEMLWHNQLVPDSFCKLKKLRIESCNNLMNIFPPNMLRRLQNLEELEIRYCNSIEEVFEVQGKNFDEICNMVSTQFKVLKLINLPKLYHVWSLDPQEILTFQNLHEVTVFNCKSMKSLFLASVAKSLEQLERLQIYDCGLEEIVAMEEGLETVTKFVFPRLVSLSLQLMPDLKCFYPKKHTIEWPSLKQLMIHKCDKVKIAALNDLSFPDTDGLGYDVPIQQPFIQIEKVAFSNLEDICISDKDYLKMLWHNYQLVPDSFCKLKNLDIARCKDLMNIFPPNMLRRLQNLEELEIKDCNSVEEVFDIRGVNVDEICDSVSVKLTVLRLFDLSKLKHVWSLDFQAILTFPNLHTIEVSNCKSLFPISMAKSLEQLKWLTIRDCGLEEIVAMEEGSETTTKFVFPQLLSLNLESLPELKCLYLEDLQIRNCNLVEEVFEVQGKNVDEICDMVSTQFKVLKLINLPKLKHVWSMDPQAILMFQNLHEVEVSNCKSMKSLFPASVAKSLEQLEKLKIYDCGLEEIVAMEEGSEITKFVFPRLVSLSLEFMPNLKCFYPGKHTLEWPSLKHLTIHKCDKVKIVALNELSFLNTYGLGHHVSAQQPFLQFEKVVFSNLEDICIGAIDNLKMLWHNHQLVPDSFCKLKKLSVSRCKNLTNIFQPNMLRRLQNLEKLEIRDCNSVEEVFDIRGVNIDEICDTVSNKLRVLWLFDLPKLKHVWSSDLQAILTFQNLSEVNISKCKSLKSLFPFSVAKGLEQLKRLTIKDCGLEEIVAMEEGSETVTKFVFPRITSLWLESLPELKCFYPGKQTSEWLSLNSLFIYKCDKVKIFASNELSFSDTGGLGHHVLVQQPLFQIKKVAFSNLEKITIMAMGNLKMLWHNHQLVPDSLCKLKELYVSGCKNLINIFPHNMLRRLQNLEELEIRDCNSVEEVFDIRGDILSNLEELKLDWDDTINQTYDRLKAQFSCKLKVLGLYSKDRWTAFPWVFVQGLYNLKELDISNFFLEEICPCGIVDNGEQYAEMFERLTTLHLSKMPKLMHLWKENCQQVRGIQNLESLHVSECGRLKTLVPSSMYFRNLYTLRVSNCHGLISLATSSTVKSLVQLKELSISRCKRMREIVTNEGEGETGDEICFNQLSYLSLYDLPTLGSFFHLGIHTMKFPTLQFLHVNRCPELKIFSNGVLSMPTLFTFTLDGNRWSAHQSDLFPVEDVNTFIKRCWEKINDPCLRQLFTQKTNASTSEAGEENDVDDLEDDSM</sequence>
<feature type="domain" description="Disease resistance protein At4g27190-like leucine-rich repeats" evidence="4">
    <location>
        <begin position="1191"/>
        <end position="1332"/>
    </location>
</feature>
<evidence type="ECO:0000256" key="1">
    <source>
        <dbReference type="ARBA" id="ARBA00022614"/>
    </source>
</evidence>
<evidence type="ECO:0000256" key="3">
    <source>
        <dbReference type="SAM" id="MobiDB-lite"/>
    </source>
</evidence>
<dbReference type="PANTHER" id="PTHR33463">
    <property type="entry name" value="NB-ARC DOMAIN-CONTAINING PROTEIN-RELATED"/>
    <property type="match status" value="1"/>
</dbReference>
<feature type="domain" description="Disease resistance protein At4g27190-like leucine-rich repeats" evidence="4">
    <location>
        <begin position="1507"/>
        <end position="1637"/>
    </location>
</feature>
<feature type="domain" description="Disease resistance protein At4g27190-like leucine-rich repeats" evidence="4">
    <location>
        <begin position="991"/>
        <end position="1087"/>
    </location>
</feature>
<reference evidence="5" key="1">
    <citation type="submission" date="2020-03" db="EMBL/GenBank/DDBJ databases">
        <title>Castanea mollissima Vanexum genome sequencing.</title>
        <authorList>
            <person name="Staton M."/>
        </authorList>
    </citation>
    <scope>NUCLEOTIDE SEQUENCE</scope>
    <source>
        <tissue evidence="5">Leaf</tissue>
    </source>
</reference>
<dbReference type="Pfam" id="PF23247">
    <property type="entry name" value="LRR_RPS2"/>
    <property type="match status" value="7"/>
</dbReference>
<feature type="domain" description="Disease resistance protein At4g27190-like leucine-rich repeats" evidence="4">
    <location>
        <begin position="806"/>
        <end position="953"/>
    </location>
</feature>
<gene>
    <name evidence="5" type="ORF">CMV_009627</name>
</gene>
<dbReference type="GO" id="GO:0006952">
    <property type="term" value="P:defense response"/>
    <property type="evidence" value="ECO:0007669"/>
    <property type="project" value="UniProtKB-KW"/>
</dbReference>
<accession>A0A8J4VQP7</accession>
<comment type="caution">
    <text evidence="5">The sequence shown here is derived from an EMBL/GenBank/DDBJ whole genome shotgun (WGS) entry which is preliminary data.</text>
</comment>
<dbReference type="InterPro" id="IPR050905">
    <property type="entry name" value="Plant_NBS-LRR"/>
</dbReference>
<dbReference type="SUPFAM" id="SSF52058">
    <property type="entry name" value="L domain-like"/>
    <property type="match status" value="4"/>
</dbReference>
<dbReference type="OrthoDB" id="1747797at2759"/>
<proteinExistence type="predicted"/>
<protein>
    <recommendedName>
        <fullName evidence="4">Disease resistance protein At4g27190-like leucine-rich repeats domain-containing protein</fullName>
    </recommendedName>
</protein>
<dbReference type="InterPro" id="IPR032675">
    <property type="entry name" value="LRR_dom_sf"/>
</dbReference>
<dbReference type="Gene3D" id="1.10.10.10">
    <property type="entry name" value="Winged helix-like DNA-binding domain superfamily/Winged helix DNA-binding domain"/>
    <property type="match status" value="1"/>
</dbReference>
<feature type="domain" description="Disease resistance protein At4g27190-like leucine-rich repeats" evidence="4">
    <location>
        <begin position="561"/>
        <end position="710"/>
    </location>
</feature>
<evidence type="ECO:0000313" key="5">
    <source>
        <dbReference type="EMBL" id="KAF3966250.1"/>
    </source>
</evidence>
<feature type="compositionally biased region" description="Acidic residues" evidence="3">
    <location>
        <begin position="1805"/>
        <end position="1819"/>
    </location>
</feature>
<evidence type="ECO:0000259" key="4">
    <source>
        <dbReference type="Pfam" id="PF23247"/>
    </source>
</evidence>
<evidence type="ECO:0000256" key="2">
    <source>
        <dbReference type="ARBA" id="ARBA00022821"/>
    </source>
</evidence>
<dbReference type="PANTHER" id="PTHR33463:SF198">
    <property type="entry name" value="RPP4C3"/>
    <property type="match status" value="1"/>
</dbReference>
<evidence type="ECO:0000313" key="6">
    <source>
        <dbReference type="Proteomes" id="UP000737018"/>
    </source>
</evidence>
<keyword evidence="2" id="KW-0611">Plant defense</keyword>
<feature type="domain" description="Disease resistance protein At4g27190-like leucine-rich repeats" evidence="4">
    <location>
        <begin position="1428"/>
        <end position="1502"/>
    </location>
</feature>
<name>A0A8J4VQP7_9ROSI</name>
<keyword evidence="1" id="KW-0433">Leucine-rich repeat</keyword>